<accession>A0A4Y1RXM7</accession>
<proteinExistence type="predicted"/>
<sequence length="69" mass="7871">MGLNYGNRSEPDGDFEDRNAIEAVSEAKRPVTKVEEMMTFSLSTTSIHHWKLSNPRCLSHFFVLAIMNL</sequence>
<reference evidence="1" key="1">
    <citation type="journal article" date="2019" name="Science">
        <title>Mutation of a bHLH transcription factor allowed almond domestication.</title>
        <authorList>
            <person name="Sanchez-Perez R."/>
            <person name="Pavan S."/>
            <person name="Mazzeo R."/>
            <person name="Moldovan C."/>
            <person name="Aiese Cigliano R."/>
            <person name="Del Cueto J."/>
            <person name="Ricciardi F."/>
            <person name="Lotti C."/>
            <person name="Ricciardi L."/>
            <person name="Dicenta F."/>
            <person name="Lopez-Marques R.L."/>
            <person name="Lindberg Moller B."/>
        </authorList>
    </citation>
    <scope>NUCLEOTIDE SEQUENCE</scope>
</reference>
<evidence type="ECO:0000313" key="1">
    <source>
        <dbReference type="EMBL" id="BBH08483.1"/>
    </source>
</evidence>
<dbReference type="EMBL" id="AP019303">
    <property type="protein sequence ID" value="BBH08483.1"/>
    <property type="molecule type" value="Genomic_DNA"/>
</dbReference>
<protein>
    <submittedName>
        <fullName evidence="1">Uncharacterized protein</fullName>
    </submittedName>
</protein>
<dbReference type="AlphaFoldDB" id="A0A4Y1RXM7"/>
<gene>
    <name evidence="1" type="ORF">Prudu_020689</name>
</gene>
<name>A0A4Y1RXM7_PRUDU</name>
<organism evidence="1">
    <name type="scientific">Prunus dulcis</name>
    <name type="common">Almond</name>
    <name type="synonym">Amygdalus dulcis</name>
    <dbReference type="NCBI Taxonomy" id="3755"/>
    <lineage>
        <taxon>Eukaryota</taxon>
        <taxon>Viridiplantae</taxon>
        <taxon>Streptophyta</taxon>
        <taxon>Embryophyta</taxon>
        <taxon>Tracheophyta</taxon>
        <taxon>Spermatophyta</taxon>
        <taxon>Magnoliopsida</taxon>
        <taxon>eudicotyledons</taxon>
        <taxon>Gunneridae</taxon>
        <taxon>Pentapetalae</taxon>
        <taxon>rosids</taxon>
        <taxon>fabids</taxon>
        <taxon>Rosales</taxon>
        <taxon>Rosaceae</taxon>
        <taxon>Amygdaloideae</taxon>
        <taxon>Amygdaleae</taxon>
        <taxon>Prunus</taxon>
    </lineage>
</organism>